<sequence length="504" mass="57976">MATVPELKRKTCSYIFHREPLTSLIELSNLVTGGNQKVFVDQYGDLLTLLKMVVDPVSLQTLLQFYDPELRCFTFQDYQLSPTLEEYSILMNVPIRYQVPFLDVPKEVDFRVVSRALHLGIKEVDDNWKSSGDVVGLPLKFLLRMAKEEAKKGNWEAFHAQLAIMIYGIVLFPNMHNFVDFAAVTIFIGGNPVPTLLADSYYAIHSRHVSGPFVDAQSTHKWTQRIMSLTSYDIRTQSYRMDVRNVIMSCGAFRNVPLIGTKGCINYNPVLSLRQLGFVMNGRPLDAEIAESVYFEKRSDPARLEQVGSAWKTIGVKGGAVLGKKFAIAMPAYIDWVKNRVEILLLPYDRMKSLQEKPPLIFAESVPAEQYKQALMENRRLKEKEQDTQMELYKAKADKLNLAHQLKDMQGEDATKLKSKKRSYEEMETLLNKEHRECLRLQKAEATYQKKIRDLEKQLRDKDIQLKKGDKLETCIREPTWRRSCGAQKTTEGEDHPSARMFRM</sequence>
<accession>A0A9D4YAH1</accession>
<evidence type="ECO:0000313" key="4">
    <source>
        <dbReference type="EMBL" id="KAI5435629.1"/>
    </source>
</evidence>
<reference evidence="4 5" key="1">
    <citation type="journal article" date="2022" name="Nat. Genet.">
        <title>Improved pea reference genome and pan-genome highlight genomic features and evolutionary characteristics.</title>
        <authorList>
            <person name="Yang T."/>
            <person name="Liu R."/>
            <person name="Luo Y."/>
            <person name="Hu S."/>
            <person name="Wang D."/>
            <person name="Wang C."/>
            <person name="Pandey M.K."/>
            <person name="Ge S."/>
            <person name="Xu Q."/>
            <person name="Li N."/>
            <person name="Li G."/>
            <person name="Huang Y."/>
            <person name="Saxena R.K."/>
            <person name="Ji Y."/>
            <person name="Li M."/>
            <person name="Yan X."/>
            <person name="He Y."/>
            <person name="Liu Y."/>
            <person name="Wang X."/>
            <person name="Xiang C."/>
            <person name="Varshney R.K."/>
            <person name="Ding H."/>
            <person name="Gao S."/>
            <person name="Zong X."/>
        </authorList>
    </citation>
    <scope>NUCLEOTIDE SEQUENCE [LARGE SCALE GENOMIC DNA]</scope>
    <source>
        <strain evidence="4 5">cv. Zhongwan 6</strain>
    </source>
</reference>
<dbReference type="Gramene" id="Psat02G0215200-T1">
    <property type="protein sequence ID" value="KAI5435629.1"/>
    <property type="gene ID" value="KIW84_022152"/>
</dbReference>
<feature type="region of interest" description="Disordered" evidence="2">
    <location>
        <begin position="485"/>
        <end position="504"/>
    </location>
</feature>
<dbReference type="Pfam" id="PF24924">
    <property type="entry name" value="DUF7745"/>
    <property type="match status" value="2"/>
</dbReference>
<gene>
    <name evidence="4" type="ORF">KIW84_022152</name>
</gene>
<evidence type="ECO:0000313" key="5">
    <source>
        <dbReference type="Proteomes" id="UP001058974"/>
    </source>
</evidence>
<dbReference type="EMBL" id="JAMSHJ010000002">
    <property type="protein sequence ID" value="KAI5435629.1"/>
    <property type="molecule type" value="Genomic_DNA"/>
</dbReference>
<dbReference type="PANTHER" id="PTHR48154:SF1">
    <property type="entry name" value="PROTEIN, PUTATIVE-RELATED"/>
    <property type="match status" value="1"/>
</dbReference>
<proteinExistence type="predicted"/>
<comment type="caution">
    <text evidence="4">The sequence shown here is derived from an EMBL/GenBank/DDBJ whole genome shotgun (WGS) entry which is preliminary data.</text>
</comment>
<evidence type="ECO:0000256" key="1">
    <source>
        <dbReference type="SAM" id="Coils"/>
    </source>
</evidence>
<dbReference type="Proteomes" id="UP001058974">
    <property type="component" value="Chromosome 2"/>
</dbReference>
<keyword evidence="1" id="KW-0175">Coiled coil</keyword>
<protein>
    <recommendedName>
        <fullName evidence="3">DUF7745 domain-containing protein</fullName>
    </recommendedName>
</protein>
<evidence type="ECO:0000259" key="3">
    <source>
        <dbReference type="Pfam" id="PF24924"/>
    </source>
</evidence>
<evidence type="ECO:0000256" key="2">
    <source>
        <dbReference type="SAM" id="MobiDB-lite"/>
    </source>
</evidence>
<dbReference type="PANTHER" id="PTHR48154">
    <property type="entry name" value="PROTEIN, PUTATIVE-RELATED"/>
    <property type="match status" value="1"/>
</dbReference>
<keyword evidence="5" id="KW-1185">Reference proteome</keyword>
<feature type="coiled-coil region" evidence="1">
    <location>
        <begin position="417"/>
        <end position="465"/>
    </location>
</feature>
<feature type="domain" description="DUF7745" evidence="3">
    <location>
        <begin position="24"/>
        <end position="208"/>
    </location>
</feature>
<organism evidence="4 5">
    <name type="scientific">Pisum sativum</name>
    <name type="common">Garden pea</name>
    <name type="synonym">Lathyrus oleraceus</name>
    <dbReference type="NCBI Taxonomy" id="3888"/>
    <lineage>
        <taxon>Eukaryota</taxon>
        <taxon>Viridiplantae</taxon>
        <taxon>Streptophyta</taxon>
        <taxon>Embryophyta</taxon>
        <taxon>Tracheophyta</taxon>
        <taxon>Spermatophyta</taxon>
        <taxon>Magnoliopsida</taxon>
        <taxon>eudicotyledons</taxon>
        <taxon>Gunneridae</taxon>
        <taxon>Pentapetalae</taxon>
        <taxon>rosids</taxon>
        <taxon>fabids</taxon>
        <taxon>Fabales</taxon>
        <taxon>Fabaceae</taxon>
        <taxon>Papilionoideae</taxon>
        <taxon>50 kb inversion clade</taxon>
        <taxon>NPAAA clade</taxon>
        <taxon>Hologalegina</taxon>
        <taxon>IRL clade</taxon>
        <taxon>Fabeae</taxon>
        <taxon>Lathyrus</taxon>
    </lineage>
</organism>
<dbReference type="InterPro" id="IPR056647">
    <property type="entry name" value="DUF7745"/>
</dbReference>
<feature type="domain" description="DUF7745" evidence="3">
    <location>
        <begin position="212"/>
        <end position="342"/>
    </location>
</feature>
<name>A0A9D4YAH1_PEA</name>
<dbReference type="AlphaFoldDB" id="A0A9D4YAH1"/>